<evidence type="ECO:0000313" key="3">
    <source>
        <dbReference type="Proteomes" id="UP000195570"/>
    </source>
</evidence>
<comment type="caution">
    <text evidence="2">The sequence shown here is derived from an EMBL/GenBank/DDBJ whole genome shotgun (WGS) entry which is preliminary data.</text>
</comment>
<feature type="coiled-coil region" evidence="1">
    <location>
        <begin position="163"/>
        <end position="218"/>
    </location>
</feature>
<dbReference type="RefSeq" id="XP_067078597.1">
    <property type="nucleotide sequence ID" value="XM_067222496.1"/>
</dbReference>
<dbReference type="GeneID" id="92382625"/>
<evidence type="ECO:0000313" key="2">
    <source>
        <dbReference type="EMBL" id="SCU67255.1"/>
    </source>
</evidence>
<protein>
    <submittedName>
        <fullName evidence="2">Uncharacterized protein</fullName>
    </submittedName>
</protein>
<evidence type="ECO:0000256" key="1">
    <source>
        <dbReference type="SAM" id="Coils"/>
    </source>
</evidence>
<dbReference type="EMBL" id="CZPT02000709">
    <property type="protein sequence ID" value="SCU67255.1"/>
    <property type="molecule type" value="Genomic_DNA"/>
</dbReference>
<accession>A0A1G4I5S6</accession>
<feature type="coiled-coil region" evidence="1">
    <location>
        <begin position="898"/>
        <end position="950"/>
    </location>
</feature>
<dbReference type="Proteomes" id="UP000195570">
    <property type="component" value="Unassembled WGS sequence"/>
</dbReference>
<reference evidence="2" key="1">
    <citation type="submission" date="2016-09" db="EMBL/GenBank/DDBJ databases">
        <authorList>
            <person name="Hebert L."/>
            <person name="Moumen B."/>
        </authorList>
    </citation>
    <scope>NUCLEOTIDE SEQUENCE [LARGE SCALE GENOMIC DNA]</scope>
    <source>
        <strain evidence="2">OVI</strain>
    </source>
</reference>
<sequence>MGEVMILREKQEDSMIVLSGVRKQADLLLMSRYFVKLQRHVEKGKRKKHLGRCATLLKHNAVRRLVVTHFLRWFYNTRRHLAGSLGFEGLPRIVVFPTNQDFVNLGVRYFQQWREWLRRIRQRRCTNTELLKNKTRERQLLCSFHQWRCFVHQQREERLARRLYELTQQNEKLLTDIEMMEQHCEGQQEREEAFKSLLTNMEAHRNRQFRELENYRQAVREAVSLLHVSSWAETNSQGVAPQAEKGQNVLSDSVGDEESLQLLRAAATDVHKAVSELRSVLPMENEGSGTLSDVVQSVCQHISKLDGTFDELMDELHSSSTLTKYMRNVLQSTGENILAISQKCSPPNLFRGRVNNFNQTPTPEQSREPHRHNVTGGSFVDWETLELLKDQLSHGDTLMNGVPSTVAVLENVDDALKCLYERQQEADEYMSNQQKTANCTREQVHVLAEAAEQAVGLIQSWCSMTAQHQRDTTTIDAKEELTGVKVCELAALLRYESEVASDALSKIRHILLSTRPPLKMSAQDVQSKVPSTGDASTETSRFVSYSGLVKMVQGLHEQQKEAVDAYETVYNELQQLIFDLSAIGSGRESCASVSSESCNDSRLNSLERPQLSISRNTSDYLHYPMKRAEPIINAVRDCINLKDIELKELRSVIRRSVVALSGGTYDGEEFLGENNGINSSVARFPEGTRLLTMCEELGRAVMEAKTAMKANDTGKFCMHDMVVQLQNKLKGLQMVEAECVSLMKGLNHVSTLYDNGVETEGRSSVAAMLRRWELTTVEQKVGVVDEQTSKVVASRHENIPVGGNDDDAMRCSEILRTLLRGVRRTAEEFLGLHGACAELLTVLDGTHVGPTHLHTPPCDRDMIQSLARHTKELKKVLNRHAAETSDKSSWKGSVSDRLVMLTAKVALLQSEKETLRDEVARCTDRHSSLIKKLTKEVDRLNQVNQKLLDGTEKLSEQKGIEERLARRRAVHIARLLERVVPRVRLGGCLVLWMKYVCERRKQAVYDAREAEETNSLQVARKQHQQNLILRMLAVVLNSLPSTSSLESEAPVTELLLLHLIRTENHDCLDELVQRRLGAVAVWRRSLKELLRDAAALKEEAWSLREAMTGSWKTQLGGLLHEVSDGIHTAVAFVNEQRSMNNEALRNQVLGTETLSRKNRELKRNNTKLLQELLELQRVIATRDERIIKLERENRNIQLSCILTDNDSSTTIGEGKKDDYHRSVVAANTHWHDQERAERVMVSSAKRLAVETINAIAGKDSVGSIAEVAELTAELYNRTAVSLEAICNAHPAARRDFLQVAEACLADLQNLQEVRHEIVERLPELLRVPYID</sequence>
<feature type="coiled-coil region" evidence="1">
    <location>
        <begin position="1151"/>
        <end position="1178"/>
    </location>
</feature>
<gene>
    <name evidence="2" type="ORF">TEOVI_000869100</name>
</gene>
<proteinExistence type="predicted"/>
<dbReference type="VEuPathDB" id="TriTrypDB:TEOVI_000869100"/>
<name>A0A1G4I5S6_TRYEQ</name>
<feature type="coiled-coil region" evidence="1">
    <location>
        <begin position="1079"/>
        <end position="1106"/>
    </location>
</feature>
<keyword evidence="3" id="KW-1185">Reference proteome</keyword>
<keyword evidence="1" id="KW-0175">Coiled coil</keyword>
<organism evidence="2 3">
    <name type="scientific">Trypanosoma equiperdum</name>
    <dbReference type="NCBI Taxonomy" id="5694"/>
    <lineage>
        <taxon>Eukaryota</taxon>
        <taxon>Discoba</taxon>
        <taxon>Euglenozoa</taxon>
        <taxon>Kinetoplastea</taxon>
        <taxon>Metakinetoplastina</taxon>
        <taxon>Trypanosomatida</taxon>
        <taxon>Trypanosomatidae</taxon>
        <taxon>Trypanosoma</taxon>
    </lineage>
</organism>